<dbReference type="GO" id="GO:0030695">
    <property type="term" value="F:GTPase regulator activity"/>
    <property type="evidence" value="ECO:0007669"/>
    <property type="project" value="TreeGrafter"/>
</dbReference>
<proteinExistence type="predicted"/>
<protein>
    <submittedName>
        <fullName evidence="2">Putative rangtp-binding protein</fullName>
    </submittedName>
</protein>
<evidence type="ECO:0000313" key="3">
    <source>
        <dbReference type="Proteomes" id="UP000008066"/>
    </source>
</evidence>
<dbReference type="EMBL" id="GL988043">
    <property type="protein sequence ID" value="EGS19777.1"/>
    <property type="molecule type" value="Genomic_DNA"/>
</dbReference>
<keyword evidence="3" id="KW-1185">Reference proteome</keyword>
<dbReference type="Pfam" id="PF05508">
    <property type="entry name" value="Ran-binding"/>
    <property type="match status" value="1"/>
</dbReference>
<dbReference type="PANTHER" id="PTHR31010:SF2">
    <property type="entry name" value="RAN-SPECIFIC GTPASE-ACTIVATING PROTEIN 30"/>
    <property type="match status" value="1"/>
</dbReference>
<dbReference type="OrthoDB" id="512915at2759"/>
<evidence type="ECO:0000313" key="2">
    <source>
        <dbReference type="EMBL" id="EGS19777.1"/>
    </source>
</evidence>
<dbReference type="InterPro" id="IPR008812">
    <property type="entry name" value="Ran_GTP-bd-rel"/>
</dbReference>
<feature type="region of interest" description="Disordered" evidence="1">
    <location>
        <begin position="433"/>
        <end position="473"/>
    </location>
</feature>
<feature type="compositionally biased region" description="Acidic residues" evidence="1">
    <location>
        <begin position="433"/>
        <end position="447"/>
    </location>
</feature>
<dbReference type="eggNOG" id="ENOG502R7I3">
    <property type="taxonomic scope" value="Eukaryota"/>
</dbReference>
<feature type="compositionally biased region" description="Polar residues" evidence="1">
    <location>
        <begin position="460"/>
        <end position="472"/>
    </location>
</feature>
<dbReference type="HOGENOM" id="CLU_014536_1_0_1"/>
<evidence type="ECO:0000256" key="1">
    <source>
        <dbReference type="SAM" id="MobiDB-lite"/>
    </source>
</evidence>
<accession>G0SAK5</accession>
<dbReference type="OMA" id="WDPYNES"/>
<sequence>MDALLRTLGYQTVNIALKSGLVFTGKYAIQQCSRLLKTINDKSIYAELRSLERLLESKIKIISPALDLIEFKSARGNIFLESAVPLAKSLHREIIRLGKRLENAAAAEEKASQRPRVRISEEHHAELLLIIKEMKELLDRIDRDIPLIQLAITASGEKMASTMTPGISPSRLMQASTLLSFADAQFAVDPNRPVQVGACFTLSLYMLFVGHAQPKDGSKGEYVYGISDGERKPIWQEVMHKARVRICRTPIDWVFDPSLGYRPPTVPSTQLKKFDSKLACLTELGHLGEYAYYLEIIEDLDDGRIHDDGPRPKPYDDMPLAGIRESVPIYQISKIFYTDTGRMLNIGSDDKASNPALLLKRDIKAKSPIRLRREWLDDSESEGADGSRNVDEQEEVDRQLWYDTEHREELQPTYLPAHLDPEWLALEVYNDEEDDQTETADEDEGDAEDTRSEHSATPKRGSTTTIRSPRNKSTVDTKLLDQIRRITIRPDPIQQSQELVTRSSSVHHKAVIGKSEIQKEPTAEKLPNVTRNPFFGSAQISSSLSLLEMLVRLTSLQEFQQTSHLAIPDHILTFFLEETSTTGLKGEAQWRARTEAKERMGFDPYLDGDEQGAVGEEKEGIK</sequence>
<name>G0SAK5_CHATD</name>
<dbReference type="AlphaFoldDB" id="G0SAK5"/>
<feature type="region of interest" description="Disordered" evidence="1">
    <location>
        <begin position="376"/>
        <end position="395"/>
    </location>
</feature>
<dbReference type="KEGG" id="cthr:CTHT_0042610"/>
<dbReference type="GeneID" id="18258299"/>
<organism evidence="3">
    <name type="scientific">Chaetomium thermophilum (strain DSM 1495 / CBS 144.50 / IMI 039719)</name>
    <name type="common">Thermochaetoides thermophila</name>
    <dbReference type="NCBI Taxonomy" id="759272"/>
    <lineage>
        <taxon>Eukaryota</taxon>
        <taxon>Fungi</taxon>
        <taxon>Dikarya</taxon>
        <taxon>Ascomycota</taxon>
        <taxon>Pezizomycotina</taxon>
        <taxon>Sordariomycetes</taxon>
        <taxon>Sordariomycetidae</taxon>
        <taxon>Sordariales</taxon>
        <taxon>Chaetomiaceae</taxon>
        <taxon>Thermochaetoides</taxon>
    </lineage>
</organism>
<dbReference type="GO" id="GO:0005737">
    <property type="term" value="C:cytoplasm"/>
    <property type="evidence" value="ECO:0007669"/>
    <property type="project" value="TreeGrafter"/>
</dbReference>
<dbReference type="Proteomes" id="UP000008066">
    <property type="component" value="Unassembled WGS sequence"/>
</dbReference>
<reference evidence="2 3" key="1">
    <citation type="journal article" date="2011" name="Cell">
        <title>Insight into structure and assembly of the nuclear pore complex by utilizing the genome of a eukaryotic thermophile.</title>
        <authorList>
            <person name="Amlacher S."/>
            <person name="Sarges P."/>
            <person name="Flemming D."/>
            <person name="van Noort V."/>
            <person name="Kunze R."/>
            <person name="Devos D.P."/>
            <person name="Arumugam M."/>
            <person name="Bork P."/>
            <person name="Hurt E."/>
        </authorList>
    </citation>
    <scope>NUCLEOTIDE SEQUENCE [LARGE SCALE GENOMIC DNA]</scope>
    <source>
        <strain evidence="3">DSM 1495 / CBS 144.50 / IMI 039719</strain>
    </source>
</reference>
<dbReference type="RefSeq" id="XP_006694662.1">
    <property type="nucleotide sequence ID" value="XM_006694599.1"/>
</dbReference>
<gene>
    <name evidence="2" type="ORF">CTHT_0042610</name>
</gene>
<dbReference type="PANTHER" id="PTHR31010">
    <property type="entry name" value="RAN-SPECIFIC GTPASE-ACTIVATING PROTEIN 30-RELATED"/>
    <property type="match status" value="1"/>
</dbReference>
<dbReference type="GO" id="GO:0005634">
    <property type="term" value="C:nucleus"/>
    <property type="evidence" value="ECO:0007669"/>
    <property type="project" value="TreeGrafter"/>
</dbReference>
<feature type="region of interest" description="Disordered" evidence="1">
    <location>
        <begin position="601"/>
        <end position="622"/>
    </location>
</feature>